<evidence type="ECO:0000256" key="2">
    <source>
        <dbReference type="ARBA" id="ARBA00022723"/>
    </source>
</evidence>
<dbReference type="GO" id="GO:0005886">
    <property type="term" value="C:plasma membrane"/>
    <property type="evidence" value="ECO:0007669"/>
    <property type="project" value="TreeGrafter"/>
</dbReference>
<dbReference type="GO" id="GO:0046688">
    <property type="term" value="P:response to copper ion"/>
    <property type="evidence" value="ECO:0007669"/>
    <property type="project" value="InterPro"/>
</dbReference>
<dbReference type="GO" id="GO:0030313">
    <property type="term" value="C:cell envelope"/>
    <property type="evidence" value="ECO:0007669"/>
    <property type="project" value="UniProtKB-SubCell"/>
</dbReference>
<dbReference type="GO" id="GO:0042597">
    <property type="term" value="C:periplasmic space"/>
    <property type="evidence" value="ECO:0007669"/>
    <property type="project" value="InterPro"/>
</dbReference>
<evidence type="ECO:0000256" key="4">
    <source>
        <dbReference type="ARBA" id="ARBA00023008"/>
    </source>
</evidence>
<dbReference type="AlphaFoldDB" id="A0A172UHV1"/>
<dbReference type="Proteomes" id="UP000077143">
    <property type="component" value="Chromosome"/>
</dbReference>
<dbReference type="InterPro" id="IPR014755">
    <property type="entry name" value="Cu-Rt/internalin_Ig-like"/>
</dbReference>
<dbReference type="GO" id="GO:0006825">
    <property type="term" value="P:copper ion transport"/>
    <property type="evidence" value="ECO:0007669"/>
    <property type="project" value="InterPro"/>
</dbReference>
<dbReference type="KEGG" id="madi:A7U43_04600"/>
<evidence type="ECO:0000313" key="8">
    <source>
        <dbReference type="EMBL" id="ANE78709.1"/>
    </source>
</evidence>
<feature type="domain" description="CopC" evidence="7">
    <location>
        <begin position="30"/>
        <end position="122"/>
    </location>
</feature>
<dbReference type="InterPro" id="IPR014756">
    <property type="entry name" value="Ig_E-set"/>
</dbReference>
<accession>A0A172UHV1</accession>
<sequence length="176" mass="17454">MTFPARILAPMLTLVLAVLALAGAGVAAAHATLIASDPAPGTALTVAPTTVSATFSEELQAGFAAMTVVGPDGNLWSTGDVRVDGAVAEVDVRPLGPSGTYTANYRVTSADGHVITGSWSFDLTVSATGTPGSSVAPTPAPAAPAAAADDGMPVWPFVVAAVVLVGAGVGWSRRRT</sequence>
<dbReference type="PANTHER" id="PTHR34820">
    <property type="entry name" value="INNER MEMBRANE PROTEIN YEBZ"/>
    <property type="match status" value="1"/>
</dbReference>
<keyword evidence="3 6" id="KW-0732">Signal</keyword>
<evidence type="ECO:0000259" key="7">
    <source>
        <dbReference type="Pfam" id="PF04234"/>
    </source>
</evidence>
<keyword evidence="2" id="KW-0479">Metal-binding</keyword>
<dbReference type="Pfam" id="PF04234">
    <property type="entry name" value="CopC"/>
    <property type="match status" value="1"/>
</dbReference>
<evidence type="ECO:0000256" key="6">
    <source>
        <dbReference type="SAM" id="SignalP"/>
    </source>
</evidence>
<dbReference type="InterPro" id="IPR007348">
    <property type="entry name" value="CopC_dom"/>
</dbReference>
<dbReference type="InterPro" id="IPR032694">
    <property type="entry name" value="CopC/D"/>
</dbReference>
<keyword evidence="5" id="KW-0812">Transmembrane</keyword>
<keyword evidence="4" id="KW-0186">Copper</keyword>
<organism evidence="8 9">
    <name type="scientific">Mycobacterium adipatum</name>
    <dbReference type="NCBI Taxonomy" id="1682113"/>
    <lineage>
        <taxon>Bacteria</taxon>
        <taxon>Bacillati</taxon>
        <taxon>Actinomycetota</taxon>
        <taxon>Actinomycetes</taxon>
        <taxon>Mycobacteriales</taxon>
        <taxon>Mycobacteriaceae</taxon>
        <taxon>Mycobacterium</taxon>
    </lineage>
</organism>
<feature type="signal peptide" evidence="6">
    <location>
        <begin position="1"/>
        <end position="31"/>
    </location>
</feature>
<name>A0A172UHV1_9MYCO</name>
<dbReference type="PANTHER" id="PTHR34820:SF4">
    <property type="entry name" value="INNER MEMBRANE PROTEIN YEBZ"/>
    <property type="match status" value="1"/>
</dbReference>
<dbReference type="OrthoDB" id="5242236at2"/>
<evidence type="ECO:0000313" key="9">
    <source>
        <dbReference type="Proteomes" id="UP000077143"/>
    </source>
</evidence>
<reference evidence="8 9" key="1">
    <citation type="submission" date="2016-05" db="EMBL/GenBank/DDBJ databases">
        <title>Complete genome sequence of a phthalic acid esters degrading Mycobacterium sp. YC-RL4.</title>
        <authorList>
            <person name="Ren L."/>
            <person name="Fan S."/>
            <person name="Ruth N."/>
            <person name="Jia Y."/>
            <person name="Wang J."/>
            <person name="Qiao C."/>
        </authorList>
    </citation>
    <scope>NUCLEOTIDE SEQUENCE [LARGE SCALE GENOMIC DNA]</scope>
    <source>
        <strain evidence="8 9">YC-RL4</strain>
    </source>
</reference>
<evidence type="ECO:0000256" key="3">
    <source>
        <dbReference type="ARBA" id="ARBA00022729"/>
    </source>
</evidence>
<keyword evidence="5" id="KW-0472">Membrane</keyword>
<proteinExistence type="predicted"/>
<dbReference type="STRING" id="1682113.A7U43_04600"/>
<dbReference type="SUPFAM" id="SSF81296">
    <property type="entry name" value="E set domains"/>
    <property type="match status" value="1"/>
</dbReference>
<dbReference type="GO" id="GO:0005507">
    <property type="term" value="F:copper ion binding"/>
    <property type="evidence" value="ECO:0007669"/>
    <property type="project" value="InterPro"/>
</dbReference>
<evidence type="ECO:0000256" key="1">
    <source>
        <dbReference type="ARBA" id="ARBA00004196"/>
    </source>
</evidence>
<dbReference type="EMBL" id="CP015596">
    <property type="protein sequence ID" value="ANE78709.1"/>
    <property type="molecule type" value="Genomic_DNA"/>
</dbReference>
<evidence type="ECO:0000256" key="5">
    <source>
        <dbReference type="SAM" id="Phobius"/>
    </source>
</evidence>
<feature type="chain" id="PRO_5039581741" evidence="6">
    <location>
        <begin position="32"/>
        <end position="176"/>
    </location>
</feature>
<dbReference type="Gene3D" id="2.60.40.1220">
    <property type="match status" value="1"/>
</dbReference>
<gene>
    <name evidence="8" type="ORF">A7U43_04600</name>
</gene>
<comment type="subcellular location">
    <subcellularLocation>
        <location evidence="1">Cell envelope</location>
    </subcellularLocation>
</comment>
<protein>
    <submittedName>
        <fullName evidence="8">Copper resistance protein CopC</fullName>
    </submittedName>
</protein>
<keyword evidence="5" id="KW-1133">Transmembrane helix</keyword>
<feature type="transmembrane region" description="Helical" evidence="5">
    <location>
        <begin position="154"/>
        <end position="172"/>
    </location>
</feature>
<keyword evidence="9" id="KW-1185">Reference proteome</keyword>